<dbReference type="VEuPathDB" id="TriTrypDB:LdCL_110016600"/>
<feature type="compositionally biased region" description="Pro residues" evidence="1">
    <location>
        <begin position="680"/>
        <end position="692"/>
    </location>
</feature>
<dbReference type="AlphaFoldDB" id="A0A504XWF3"/>
<feature type="region of interest" description="Disordered" evidence="1">
    <location>
        <begin position="294"/>
        <end position="352"/>
    </location>
</feature>
<feature type="compositionally biased region" description="Polar residues" evidence="1">
    <location>
        <begin position="909"/>
        <end position="919"/>
    </location>
</feature>
<accession>A0A504XWF3</accession>
<feature type="compositionally biased region" description="Low complexity" evidence="1">
    <location>
        <begin position="1050"/>
        <end position="1061"/>
    </location>
</feature>
<dbReference type="VEuPathDB" id="TriTrypDB:LdCL_110016700"/>
<dbReference type="EMBL" id="RHLC01000035">
    <property type="protein sequence ID" value="TPP52993.1"/>
    <property type="molecule type" value="Genomic_DNA"/>
</dbReference>
<gene>
    <name evidence="2" type="ORF">CGC21_0725</name>
</gene>
<evidence type="ECO:0000256" key="1">
    <source>
        <dbReference type="SAM" id="MobiDB-lite"/>
    </source>
</evidence>
<feature type="compositionally biased region" description="Basic and acidic residues" evidence="1">
    <location>
        <begin position="547"/>
        <end position="557"/>
    </location>
</feature>
<organism evidence="2 3">
    <name type="scientific">Leishmania donovani</name>
    <dbReference type="NCBI Taxonomy" id="5661"/>
    <lineage>
        <taxon>Eukaryota</taxon>
        <taxon>Discoba</taxon>
        <taxon>Euglenozoa</taxon>
        <taxon>Kinetoplastea</taxon>
        <taxon>Metakinetoplastina</taxon>
        <taxon>Trypanosomatida</taxon>
        <taxon>Trypanosomatidae</taxon>
        <taxon>Leishmaniinae</taxon>
        <taxon>Leishmania</taxon>
    </lineage>
</organism>
<feature type="compositionally biased region" description="Polar residues" evidence="1">
    <location>
        <begin position="294"/>
        <end position="313"/>
    </location>
</feature>
<sequence length="1220" mass="129185">MRGLSELATLMHQSASVMPAHGLMAAAATGAAASAPVSVPSKWSFTSSSQAVAADGSPLAIPRARMPPHLAVRDTAATAVGQTQELTPLLAAQSNVPASAVLMAMRHRPHRHAYSLVPPTAAVVTGTTPAEESEAAQVRTLRRCLALHWANCVLLCARALTLAGTYDIAVPYELYTDIRTARLWLRERMAEYRGRMKAQFEAACDEVRLARLKEVFARWDADEQRMSANDAEAAGDIYGGFSTATVPQTQQETPGPPALASVHPLGSVTAAPLNPEPLAASSVLRHHATQAITATSDSFASHNTSSRMPTTGAASELARQQPRTPHSNGSRPPSISAHPPGLSVHRTAAAAAASTEKERYHRAFAEPFCFGSSDPELLSVSLPGQSGNAVLVPIHVIVFTSLFTILDVMGDVLLCENPRLSTVVANELLTLLFETRLSVLEPLHEAMAAAERRGSTAPMPDAASMASSPSGSFCLTFSRPDSLTARRSDASMPPASTLAPSHCPPRSSSDDGSGVFVASPAASMALSRPLRRGDGKTRASGASGRTCDSESREDSWRLRRHRNGRDPPPALARGGHILLLNEYALLLEAGLRSPQVVRRWRTELKANPERAACGYASLLYHLQLRQEQWTEESPDEYHLSRRPLRLMLDVTARDVRGNIHGNILHVDGLDVVGSRKEEPQPPVGWPRQPLAPSPQWGAASSSIAAHAHGVLSLTMEGTPPESQGGEARGSADFLAEDTADEEDQQHQRDGGSAPMLDVCSAPNAGNFSVDSLDPGHQVLIAPPDVAPIPLAASGALQAAHDADRSHARSVVMPPFTACPFPPLLPATPTVGPSPPPLPQELGSLLPRLSSADSLSLAGGRLKMRDTSIAATALHGQPTVLANSHFSAQVDYPNPESECDDATPRHPELRSSSSCTSATTVEEVANDGDAHSATSPEPRGVPLPSAAASHYPHSNEPQSHDDFDHHHTGHEELHPRNGQESPGMSVSVTEHRHGDMRHGTTRRRCVTRVLLAGPRGDLETVVSRMPHTWSLQQPLETLQQEAMEEERANAASATAATRTENAGLAGGKVPDKSAASVRISYTPVRTTFPLAAAASEEERAEEDIVDVAAAEEKAAMNAELHNSGGSAVEPPSREGTPNVRLHVAQAPHEEQQEESECGVVVAHEAPALIEDVVTGADSAVVRAAEAAATVDIGSQLAEATPCADRVSLDSSAAQPVSQVPK</sequence>
<dbReference type="Proteomes" id="UP000318447">
    <property type="component" value="Unassembled WGS sequence"/>
</dbReference>
<protein>
    <submittedName>
        <fullName evidence="2">Uncharacterized protein</fullName>
    </submittedName>
</protein>
<feature type="region of interest" description="Disordered" evidence="1">
    <location>
        <begin position="527"/>
        <end position="569"/>
    </location>
</feature>
<feature type="region of interest" description="Disordered" evidence="1">
    <location>
        <begin position="890"/>
        <end position="984"/>
    </location>
</feature>
<feature type="region of interest" description="Disordered" evidence="1">
    <location>
        <begin position="673"/>
        <end position="701"/>
    </location>
</feature>
<reference evidence="3" key="1">
    <citation type="submission" date="2019-02" db="EMBL/GenBank/DDBJ databases">
        <title>FDA dAtabase for Regulatory Grade micrObial Sequences (FDA-ARGOS): Supporting development and validation of Infectious Disease Dx tests.</title>
        <authorList>
            <person name="Duncan R."/>
            <person name="Fisher C."/>
            <person name="Tallon L."/>
            <person name="Sadzewicz L."/>
            <person name="Sengamalay N."/>
            <person name="Ott S."/>
            <person name="Godinez A."/>
            <person name="Nagaraj S."/>
            <person name="Vavikolanu K."/>
            <person name="Nadendla S."/>
            <person name="Aluvathingal J."/>
            <person name="Sichtig H."/>
        </authorList>
    </citation>
    <scope>NUCLEOTIDE SEQUENCE [LARGE SCALE GENOMIC DNA]</scope>
    <source>
        <strain evidence="3">FDAARGOS_361</strain>
    </source>
</reference>
<feature type="region of interest" description="Disordered" evidence="1">
    <location>
        <begin position="484"/>
        <end position="515"/>
    </location>
</feature>
<feature type="region of interest" description="Disordered" evidence="1">
    <location>
        <begin position="737"/>
        <end position="758"/>
    </location>
</feature>
<proteinExistence type="predicted"/>
<evidence type="ECO:0000313" key="2">
    <source>
        <dbReference type="EMBL" id="TPP52993.1"/>
    </source>
</evidence>
<feature type="compositionally biased region" description="Basic and acidic residues" evidence="1">
    <location>
        <begin position="957"/>
        <end position="976"/>
    </location>
</feature>
<feature type="compositionally biased region" description="Polar residues" evidence="1">
    <location>
        <begin position="321"/>
        <end position="333"/>
    </location>
</feature>
<name>A0A504XWF3_LEIDO</name>
<feature type="region of interest" description="Disordered" evidence="1">
    <location>
        <begin position="1050"/>
        <end position="1069"/>
    </location>
</feature>
<evidence type="ECO:0000313" key="3">
    <source>
        <dbReference type="Proteomes" id="UP000318447"/>
    </source>
</evidence>
<comment type="caution">
    <text evidence="2">The sequence shown here is derived from an EMBL/GenBank/DDBJ whole genome shotgun (WGS) entry which is preliminary data.</text>
</comment>